<proteinExistence type="predicted"/>
<protein>
    <submittedName>
        <fullName evidence="1">Uncharacterized protein</fullName>
    </submittedName>
</protein>
<gene>
    <name evidence="1" type="ORF">METZ01_LOCUS444465</name>
</gene>
<feature type="non-terminal residue" evidence="1">
    <location>
        <position position="152"/>
    </location>
</feature>
<name>A0A382Z7Y8_9ZZZZ</name>
<evidence type="ECO:0000313" key="1">
    <source>
        <dbReference type="EMBL" id="SVD91611.1"/>
    </source>
</evidence>
<reference evidence="1" key="1">
    <citation type="submission" date="2018-05" db="EMBL/GenBank/DDBJ databases">
        <authorList>
            <person name="Lanie J.A."/>
            <person name="Ng W.-L."/>
            <person name="Kazmierczak K.M."/>
            <person name="Andrzejewski T.M."/>
            <person name="Davidsen T.M."/>
            <person name="Wayne K.J."/>
            <person name="Tettelin H."/>
            <person name="Glass J.I."/>
            <person name="Rusch D."/>
            <person name="Podicherti R."/>
            <person name="Tsui H.-C.T."/>
            <person name="Winkler M.E."/>
        </authorList>
    </citation>
    <scope>NUCLEOTIDE SEQUENCE</scope>
</reference>
<dbReference type="EMBL" id="UINC01181760">
    <property type="protein sequence ID" value="SVD91611.1"/>
    <property type="molecule type" value="Genomic_DNA"/>
</dbReference>
<organism evidence="1">
    <name type="scientific">marine metagenome</name>
    <dbReference type="NCBI Taxonomy" id="408172"/>
    <lineage>
        <taxon>unclassified sequences</taxon>
        <taxon>metagenomes</taxon>
        <taxon>ecological metagenomes</taxon>
    </lineage>
</organism>
<sequence>MSYIGQAPGLGEAERFIFTATAVTDTVTADDNGVLINYVVGQISVYLNGVKQVVGTDVTCSNGSTIVFASDYAIGDSIEAICLSTFSPADTVAASGGSFTGNVNGTNLTLSGNLTVNGTTVTIDAETLVVEDKNIEMGSVDSPTDSTADGGG</sequence>
<dbReference type="AlphaFoldDB" id="A0A382Z7Y8"/>
<accession>A0A382Z7Y8</accession>